<accession>A0A0F9LU44</accession>
<proteinExistence type="predicted"/>
<dbReference type="EMBL" id="LAZR01011645">
    <property type="protein sequence ID" value="KKM60627.1"/>
    <property type="molecule type" value="Genomic_DNA"/>
</dbReference>
<comment type="caution">
    <text evidence="1">The sequence shown here is derived from an EMBL/GenBank/DDBJ whole genome shotgun (WGS) entry which is preliminary data.</text>
</comment>
<evidence type="ECO:0000313" key="1">
    <source>
        <dbReference type="EMBL" id="KKM60627.1"/>
    </source>
</evidence>
<dbReference type="AlphaFoldDB" id="A0A0F9LU44"/>
<organism evidence="1">
    <name type="scientific">marine sediment metagenome</name>
    <dbReference type="NCBI Taxonomy" id="412755"/>
    <lineage>
        <taxon>unclassified sequences</taxon>
        <taxon>metagenomes</taxon>
        <taxon>ecological metagenomes</taxon>
    </lineage>
</organism>
<reference evidence="1" key="1">
    <citation type="journal article" date="2015" name="Nature">
        <title>Complex archaea that bridge the gap between prokaryotes and eukaryotes.</title>
        <authorList>
            <person name="Spang A."/>
            <person name="Saw J.H."/>
            <person name="Jorgensen S.L."/>
            <person name="Zaremba-Niedzwiedzka K."/>
            <person name="Martijn J."/>
            <person name="Lind A.E."/>
            <person name="van Eijk R."/>
            <person name="Schleper C."/>
            <person name="Guy L."/>
            <person name="Ettema T.J."/>
        </authorList>
    </citation>
    <scope>NUCLEOTIDE SEQUENCE</scope>
</reference>
<protein>
    <submittedName>
        <fullName evidence="1">Uncharacterized protein</fullName>
    </submittedName>
</protein>
<sequence length="172" mass="19661">MTTDQFDNYQLDPNTIGDDWVFSGDQVHLNRNTDAKLSNFSYYFVGKRMSSDYTRTWLFGPDPRINPARTIGDGFLGHGVDWSMFNYNPYQKTGVNGGFNPNLRVNNDWLQITGMGGISVVTADVMDQKEVKASGQVQYMNYPTEGWSSFGKKYDRHWIWMGNTWVPGGSHF</sequence>
<name>A0A0F9LU44_9ZZZZ</name>
<gene>
    <name evidence="1" type="ORF">LCGC14_1539920</name>
</gene>